<name>A0A3S7S019_9GAMM</name>
<dbReference type="Pfam" id="PF07191">
    <property type="entry name" value="Zn_ribbon_6"/>
    <property type="match status" value="1"/>
</dbReference>
<evidence type="ECO:0000313" key="2">
    <source>
        <dbReference type="EMBL" id="TKJ93786.1"/>
    </source>
</evidence>
<evidence type="ECO:0000313" key="1">
    <source>
        <dbReference type="EMBL" id="MBD8106715.1"/>
    </source>
</evidence>
<accession>A0A3S7S019</accession>
<dbReference type="OrthoDB" id="5405751at2"/>
<proteinExistence type="predicted"/>
<dbReference type="InterPro" id="IPR029037">
    <property type="entry name" value="DUF1407/YfgJ-like_sf"/>
</dbReference>
<dbReference type="RefSeq" id="WP_062744689.1">
    <property type="nucleotide sequence ID" value="NZ_CP022725.1"/>
</dbReference>
<reference evidence="2 3" key="1">
    <citation type="journal article" date="2019" name="Sci. Rep.">
        <title>Differences in resource use lead to coexistence of seed-transmitted microbial populations.</title>
        <authorList>
            <person name="Torres-Cortes G."/>
            <person name="Garcia B.J."/>
            <person name="Compant S."/>
            <person name="Rezki S."/>
            <person name="Jones P."/>
            <person name="Preveaux A."/>
            <person name="Briand M."/>
            <person name="Roulet A."/>
            <person name="Bouchez O."/>
            <person name="Jacobson D."/>
            <person name="Barret M."/>
        </authorList>
    </citation>
    <scope>NUCLEOTIDE SEQUENCE [LARGE SCALE GENOMIC DNA]</scope>
    <source>
        <strain evidence="2 3">CFBP13511</strain>
    </source>
</reference>
<dbReference type="EMBL" id="QGAC01000003">
    <property type="protein sequence ID" value="TKJ93786.1"/>
    <property type="molecule type" value="Genomic_DNA"/>
</dbReference>
<dbReference type="AlphaFoldDB" id="A0A3S7S019"/>
<dbReference type="Gene3D" id="2.10.290.10">
    <property type="entry name" value="YfgJ-like"/>
    <property type="match status" value="1"/>
</dbReference>
<dbReference type="STRING" id="1219360.GCA_001571305_02187"/>
<dbReference type="SUPFAM" id="SSF161187">
    <property type="entry name" value="YfgJ-like"/>
    <property type="match status" value="1"/>
</dbReference>
<sequence>MNRPCPRCQHLNATNDGSVCPECQHPFTACCPDCQHPLHVLKACGAIDYFCQQGHGLISKKRLLWLPVAPEQG</sequence>
<gene>
    <name evidence="2" type="ORF">EpCFBP13511_04275</name>
    <name evidence="1" type="ORF">IFT93_09805</name>
</gene>
<dbReference type="EMBL" id="JACYNN010000005">
    <property type="protein sequence ID" value="MBD8106715.1"/>
    <property type="molecule type" value="Genomic_DNA"/>
</dbReference>
<protein>
    <submittedName>
        <fullName evidence="1">Zinc ribbon domain-containing protein</fullName>
    </submittedName>
</protein>
<dbReference type="GeneID" id="67475635"/>
<dbReference type="Proteomes" id="UP000661012">
    <property type="component" value="Unassembled WGS sequence"/>
</dbReference>
<dbReference type="InterPro" id="IPR010807">
    <property type="entry name" value="YfgJ-like"/>
</dbReference>
<organism evidence="2 3">
    <name type="scientific">Erwinia persicina</name>
    <dbReference type="NCBI Taxonomy" id="55211"/>
    <lineage>
        <taxon>Bacteria</taxon>
        <taxon>Pseudomonadati</taxon>
        <taxon>Pseudomonadota</taxon>
        <taxon>Gammaproteobacteria</taxon>
        <taxon>Enterobacterales</taxon>
        <taxon>Erwiniaceae</taxon>
        <taxon>Erwinia</taxon>
    </lineage>
</organism>
<evidence type="ECO:0000313" key="3">
    <source>
        <dbReference type="Proteomes" id="UP000306393"/>
    </source>
</evidence>
<keyword evidence="4" id="KW-1185">Reference proteome</keyword>
<dbReference type="KEGG" id="epe:CI789_01520"/>
<reference evidence="1 4" key="2">
    <citation type="journal article" date="2020" name="FEMS Microbiol. Ecol.">
        <title>Temporal dynamics of bacterial communities during seed development and maturation.</title>
        <authorList>
            <person name="Chesneau G."/>
            <person name="Torres-Cortes G."/>
            <person name="Briand M."/>
            <person name="Darrasse A."/>
            <person name="Preveaux A."/>
            <person name="Marais C."/>
            <person name="Jacques M.A."/>
            <person name="Shade A."/>
            <person name="Barret M."/>
        </authorList>
    </citation>
    <scope>NUCLEOTIDE SEQUENCE [LARGE SCALE GENOMIC DNA]</scope>
    <source>
        <strain evidence="1 4">CFBP13732</strain>
    </source>
</reference>
<evidence type="ECO:0000313" key="4">
    <source>
        <dbReference type="Proteomes" id="UP000661012"/>
    </source>
</evidence>
<comment type="caution">
    <text evidence="2">The sequence shown here is derived from an EMBL/GenBank/DDBJ whole genome shotgun (WGS) entry which is preliminary data.</text>
</comment>
<dbReference type="Proteomes" id="UP000306393">
    <property type="component" value="Unassembled WGS sequence"/>
</dbReference>